<organism evidence="1 2">
    <name type="scientific">Chitinimonas taiwanensis DSM 18899</name>
    <dbReference type="NCBI Taxonomy" id="1121279"/>
    <lineage>
        <taxon>Bacteria</taxon>
        <taxon>Pseudomonadati</taxon>
        <taxon>Pseudomonadota</taxon>
        <taxon>Betaproteobacteria</taxon>
        <taxon>Neisseriales</taxon>
        <taxon>Chitinibacteraceae</taxon>
        <taxon>Chitinimonas</taxon>
    </lineage>
</organism>
<evidence type="ECO:0000313" key="2">
    <source>
        <dbReference type="Proteomes" id="UP000186513"/>
    </source>
</evidence>
<proteinExistence type="predicted"/>
<dbReference type="InterPro" id="IPR021725">
    <property type="entry name" value="Cdd1"/>
</dbReference>
<gene>
    <name evidence="1" type="ORF">SAMN02745887_02763</name>
</gene>
<protein>
    <submittedName>
        <fullName evidence="1">Pathogenicity locus</fullName>
    </submittedName>
</protein>
<accession>A0A1K2HMR7</accession>
<dbReference type="Proteomes" id="UP000186513">
    <property type="component" value="Unassembled WGS sequence"/>
</dbReference>
<name>A0A1K2HMR7_9NEIS</name>
<dbReference type="OrthoDB" id="7173324at2"/>
<keyword evidence="2" id="KW-1185">Reference proteome</keyword>
<dbReference type="STRING" id="1121279.SAMN02745887_02763"/>
<dbReference type="Gene3D" id="1.10.150.20">
    <property type="entry name" value="5' to 3' exonuclease, C-terminal subdomain"/>
    <property type="match status" value="1"/>
</dbReference>
<evidence type="ECO:0000313" key="1">
    <source>
        <dbReference type="EMBL" id="SFZ78055.1"/>
    </source>
</evidence>
<dbReference type="AlphaFoldDB" id="A0A1K2HMR7"/>
<sequence>MHPSKVIRERVSKLTDLPNIGKAGAADLQRLGIHSPAQLRGRCAYQLYAELCAQTGSQHDPCVIDVFISVIRFMEGEPAQPWWHYTAERKQARKIA</sequence>
<dbReference type="EMBL" id="FPKR01000011">
    <property type="protein sequence ID" value="SFZ78055.1"/>
    <property type="molecule type" value="Genomic_DNA"/>
</dbReference>
<dbReference type="Pfam" id="PF11731">
    <property type="entry name" value="Cdd1"/>
    <property type="match status" value="1"/>
</dbReference>
<reference evidence="1 2" key="1">
    <citation type="submission" date="2016-11" db="EMBL/GenBank/DDBJ databases">
        <authorList>
            <person name="Jaros S."/>
            <person name="Januszkiewicz K."/>
            <person name="Wedrychowicz H."/>
        </authorList>
    </citation>
    <scope>NUCLEOTIDE SEQUENCE [LARGE SCALE GENOMIC DNA]</scope>
    <source>
        <strain evidence="1 2">DSM 18899</strain>
    </source>
</reference>
<dbReference type="RefSeq" id="WP_072429265.1">
    <property type="nucleotide sequence ID" value="NZ_FPKR01000011.1"/>
</dbReference>